<dbReference type="Proteomes" id="UP000276133">
    <property type="component" value="Unassembled WGS sequence"/>
</dbReference>
<sequence>MSPDEQLDPLNNLNNVFKLAKVKYYIPLGTIRRSISSVQINRKYFFKNQRNINKDIVLRQKEFFKNSQPTVFLSVCLFK</sequence>
<reference evidence="1 2" key="1">
    <citation type="journal article" date="2018" name="Sci. Rep.">
        <title>Genomic signatures of local adaptation to the degree of environmental predictability in rotifers.</title>
        <authorList>
            <person name="Franch-Gras L."/>
            <person name="Hahn C."/>
            <person name="Garcia-Roger E.M."/>
            <person name="Carmona M.J."/>
            <person name="Serra M."/>
            <person name="Gomez A."/>
        </authorList>
    </citation>
    <scope>NUCLEOTIDE SEQUENCE [LARGE SCALE GENOMIC DNA]</scope>
    <source>
        <strain evidence="1">HYR1</strain>
    </source>
</reference>
<evidence type="ECO:0000313" key="1">
    <source>
        <dbReference type="EMBL" id="RNA04208.1"/>
    </source>
</evidence>
<proteinExistence type="predicted"/>
<protein>
    <submittedName>
        <fullName evidence="1">Uncharacterized protein</fullName>
    </submittedName>
</protein>
<dbReference type="AlphaFoldDB" id="A0A3M7PZW7"/>
<dbReference type="EMBL" id="REGN01008197">
    <property type="protein sequence ID" value="RNA04208.1"/>
    <property type="molecule type" value="Genomic_DNA"/>
</dbReference>
<accession>A0A3M7PZW7</accession>
<keyword evidence="2" id="KW-1185">Reference proteome</keyword>
<comment type="caution">
    <text evidence="1">The sequence shown here is derived from an EMBL/GenBank/DDBJ whole genome shotgun (WGS) entry which is preliminary data.</text>
</comment>
<organism evidence="1 2">
    <name type="scientific">Brachionus plicatilis</name>
    <name type="common">Marine rotifer</name>
    <name type="synonym">Brachionus muelleri</name>
    <dbReference type="NCBI Taxonomy" id="10195"/>
    <lineage>
        <taxon>Eukaryota</taxon>
        <taxon>Metazoa</taxon>
        <taxon>Spiralia</taxon>
        <taxon>Gnathifera</taxon>
        <taxon>Rotifera</taxon>
        <taxon>Eurotatoria</taxon>
        <taxon>Monogononta</taxon>
        <taxon>Pseudotrocha</taxon>
        <taxon>Ploima</taxon>
        <taxon>Brachionidae</taxon>
        <taxon>Brachionus</taxon>
    </lineage>
</organism>
<evidence type="ECO:0000313" key="2">
    <source>
        <dbReference type="Proteomes" id="UP000276133"/>
    </source>
</evidence>
<gene>
    <name evidence="1" type="ORF">BpHYR1_033649</name>
</gene>
<name>A0A3M7PZW7_BRAPC</name>